<organism evidence="1">
    <name type="scientific">mine drainage metagenome</name>
    <dbReference type="NCBI Taxonomy" id="410659"/>
    <lineage>
        <taxon>unclassified sequences</taxon>
        <taxon>metagenomes</taxon>
        <taxon>ecological metagenomes</taxon>
    </lineage>
</organism>
<proteinExistence type="predicted"/>
<comment type="caution">
    <text evidence="1">The sequence shown here is derived from an EMBL/GenBank/DDBJ whole genome shotgun (WGS) entry which is preliminary data.</text>
</comment>
<evidence type="ECO:0000313" key="1">
    <source>
        <dbReference type="EMBL" id="OIR03918.1"/>
    </source>
</evidence>
<gene>
    <name evidence="1" type="ORF">GALL_140990</name>
</gene>
<sequence>MTLEKARQLLATQASFGSGYQRNGARLILAEVAKEHGQAEADRLIRELSLDKIFGLAVGKSAGTSFK</sequence>
<name>A0A1J5SV52_9ZZZZ</name>
<reference evidence="1" key="1">
    <citation type="submission" date="2016-10" db="EMBL/GenBank/DDBJ databases">
        <title>Sequence of Gallionella enrichment culture.</title>
        <authorList>
            <person name="Poehlein A."/>
            <person name="Muehling M."/>
            <person name="Daniel R."/>
        </authorList>
    </citation>
    <scope>NUCLEOTIDE SEQUENCE</scope>
</reference>
<dbReference type="EMBL" id="MLJW01000062">
    <property type="protein sequence ID" value="OIR03918.1"/>
    <property type="molecule type" value="Genomic_DNA"/>
</dbReference>
<accession>A0A1J5SV52</accession>
<dbReference type="AlphaFoldDB" id="A0A1J5SV52"/>
<protein>
    <submittedName>
        <fullName evidence="1">Uncharacterized protein</fullName>
    </submittedName>
</protein>